<sequence>MDGGDRCVQKHWIEVIEGQLLPNLQIASERPYDPIVVYSVPKPWQLVGAGNYAAVLMHPSYPDMVVKVYAPGRPGIEDEKEIYRRLGKHPAYSECLHAGDTYLVLRRLTGVTLYQSLLRGIPIKRQVLNDIDEALTYAVSRGLTPHDVHGKNVMQHNGRGLVVDVSDFLKEDNCSMWDDLKRAYDRFYFPWLRRIPLPEFLLHLVRRGYRKYRRWARPSGELHKKGM</sequence>
<evidence type="ECO:0000313" key="1">
    <source>
        <dbReference type="EMBL" id="NOU65507.1"/>
    </source>
</evidence>
<dbReference type="SUPFAM" id="SSF56112">
    <property type="entry name" value="Protein kinase-like (PK-like)"/>
    <property type="match status" value="1"/>
</dbReference>
<proteinExistence type="predicted"/>
<dbReference type="EMBL" id="WHNY01000047">
    <property type="protein sequence ID" value="NOU65507.1"/>
    <property type="molecule type" value="Genomic_DNA"/>
</dbReference>
<keyword evidence="2" id="KW-1185">Reference proteome</keyword>
<comment type="caution">
    <text evidence="1">The sequence shown here is derived from an EMBL/GenBank/DDBJ whole genome shotgun (WGS) entry which is preliminary data.</text>
</comment>
<dbReference type="GO" id="GO:0004674">
    <property type="term" value="F:protein serine/threonine kinase activity"/>
    <property type="evidence" value="ECO:0007669"/>
    <property type="project" value="UniProtKB-KW"/>
</dbReference>
<keyword evidence="1" id="KW-0808">Transferase</keyword>
<reference evidence="1 2" key="1">
    <citation type="submission" date="2019-10" db="EMBL/GenBank/DDBJ databases">
        <title>Description of Paenibacillus humi sp. nov.</title>
        <authorList>
            <person name="Carlier A."/>
            <person name="Qi S."/>
        </authorList>
    </citation>
    <scope>NUCLEOTIDE SEQUENCE [LARGE SCALE GENOMIC DNA]</scope>
    <source>
        <strain evidence="1 2">LMG 31461</strain>
    </source>
</reference>
<gene>
    <name evidence="1" type="ORF">GC096_15840</name>
</gene>
<dbReference type="InterPro" id="IPR011009">
    <property type="entry name" value="Kinase-like_dom_sf"/>
</dbReference>
<name>A0ABX1XAV0_9BACL</name>
<accession>A0ABX1XAV0</accession>
<dbReference type="Proteomes" id="UP000653578">
    <property type="component" value="Unassembled WGS sequence"/>
</dbReference>
<organism evidence="1 2">
    <name type="scientific">Paenibacillus plantarum</name>
    <dbReference type="NCBI Taxonomy" id="2654975"/>
    <lineage>
        <taxon>Bacteria</taxon>
        <taxon>Bacillati</taxon>
        <taxon>Bacillota</taxon>
        <taxon>Bacilli</taxon>
        <taxon>Bacillales</taxon>
        <taxon>Paenibacillaceae</taxon>
        <taxon>Paenibacillus</taxon>
    </lineage>
</organism>
<protein>
    <submittedName>
        <fullName evidence="1">Serine/threonine protein kinase</fullName>
    </submittedName>
</protein>
<dbReference type="PANTHER" id="PTHR37171:SF1">
    <property type="entry name" value="SERINE_THREONINE-PROTEIN KINASE YRZF-RELATED"/>
    <property type="match status" value="1"/>
</dbReference>
<keyword evidence="1" id="KW-0723">Serine/threonine-protein kinase</keyword>
<keyword evidence="1" id="KW-0418">Kinase</keyword>
<evidence type="ECO:0000313" key="2">
    <source>
        <dbReference type="Proteomes" id="UP000653578"/>
    </source>
</evidence>
<dbReference type="PANTHER" id="PTHR37171">
    <property type="entry name" value="SERINE/THREONINE-PROTEIN KINASE YRZF-RELATED"/>
    <property type="match status" value="1"/>
</dbReference>
<dbReference type="InterPro" id="IPR052396">
    <property type="entry name" value="Meiotic_Drive_Suppr_Kinase"/>
</dbReference>